<organism evidence="1 2">
    <name type="scientific">Candidatus Jidaibacter acanthamoebae</name>
    <dbReference type="NCBI Taxonomy" id="86105"/>
    <lineage>
        <taxon>Bacteria</taxon>
        <taxon>Pseudomonadati</taxon>
        <taxon>Pseudomonadota</taxon>
        <taxon>Alphaproteobacteria</taxon>
        <taxon>Rickettsiales</taxon>
        <taxon>Candidatus Midichloriaceae</taxon>
        <taxon>Candidatus Jidaibacter</taxon>
    </lineage>
</organism>
<name>A0A0C1QQY4_9RICK</name>
<dbReference type="Proteomes" id="UP000031258">
    <property type="component" value="Unassembled WGS sequence"/>
</dbReference>
<protein>
    <recommendedName>
        <fullName evidence="3">Phage-related protein</fullName>
    </recommendedName>
</protein>
<dbReference type="OrthoDB" id="3233388at2"/>
<dbReference type="AlphaFoldDB" id="A0A0C1QQY4"/>
<evidence type="ECO:0008006" key="3">
    <source>
        <dbReference type="Google" id="ProtNLM"/>
    </source>
</evidence>
<reference evidence="1 2" key="1">
    <citation type="submission" date="2014-11" db="EMBL/GenBank/DDBJ databases">
        <title>A Rickettsiales Symbiont of Amoebae With Ancient Features.</title>
        <authorList>
            <person name="Schulz F."/>
            <person name="Martijn J."/>
            <person name="Wascher F."/>
            <person name="Kostanjsek R."/>
            <person name="Ettema T.J."/>
            <person name="Horn M."/>
        </authorList>
    </citation>
    <scope>NUCLEOTIDE SEQUENCE [LARGE SCALE GENOMIC DNA]</scope>
    <source>
        <strain evidence="1 2">UWC36</strain>
    </source>
</reference>
<dbReference type="InterPro" id="IPR009241">
    <property type="entry name" value="HigB-like"/>
</dbReference>
<sequence>MNTIVKKIQASFYQNSSGREPVKEFLKELSKGDKFIVGSDIKTVEFGWPIGMPVCRPLSEGLYEVRSSLSTKREVRIIFFIYKSNMILLHIFIKKTQKTPDSDLKLARTRKQEVENDK</sequence>
<evidence type="ECO:0000313" key="1">
    <source>
        <dbReference type="EMBL" id="KIE06293.1"/>
    </source>
</evidence>
<keyword evidence="2" id="KW-1185">Reference proteome</keyword>
<dbReference type="Pfam" id="PF05973">
    <property type="entry name" value="Gp49"/>
    <property type="match status" value="1"/>
</dbReference>
<dbReference type="STRING" id="86105.NF27_AD00050"/>
<proteinExistence type="predicted"/>
<dbReference type="EMBL" id="JSWE01000004">
    <property type="protein sequence ID" value="KIE06293.1"/>
    <property type="molecule type" value="Genomic_DNA"/>
</dbReference>
<gene>
    <name evidence="1" type="ORF">NF27_AD00050</name>
</gene>
<evidence type="ECO:0000313" key="2">
    <source>
        <dbReference type="Proteomes" id="UP000031258"/>
    </source>
</evidence>
<accession>A0A0C1QQY4</accession>
<comment type="caution">
    <text evidence="1">The sequence shown here is derived from an EMBL/GenBank/DDBJ whole genome shotgun (WGS) entry which is preliminary data.</text>
</comment>